<dbReference type="EMBL" id="CAJNOL010003195">
    <property type="protein sequence ID" value="CAF1551081.1"/>
    <property type="molecule type" value="Genomic_DNA"/>
</dbReference>
<dbReference type="Proteomes" id="UP000663870">
    <property type="component" value="Unassembled WGS sequence"/>
</dbReference>
<comment type="caution">
    <text evidence="2">The sequence shown here is derived from an EMBL/GenBank/DDBJ whole genome shotgun (WGS) entry which is preliminary data.</text>
</comment>
<sequence>MIKSLGISEDTAGIVDDFTTASLSAKLAKSNVLVITDEAEKSLLEMGFYSPLSEVSSSGRISGCKFYGNIPTSKDTMTYHLEIASHLSFVGATTGRLWHRLINYYAQGHQSDGFSERFLHYALPKKGEATINVSQPIEYDESDEEINEDEENISDSEYETERSSQIRQNLPSITQLLIVARLIGKREFILSRNRTKKFLNKVRQYQELSQVNKSKDVNYGSRIGKAAEILCKLAGITEIIRISIDVLQ</sequence>
<name>A0A815D150_9BILA</name>
<reference evidence="2" key="1">
    <citation type="submission" date="2021-02" db="EMBL/GenBank/DDBJ databases">
        <authorList>
            <person name="Nowell W R."/>
        </authorList>
    </citation>
    <scope>NUCLEOTIDE SEQUENCE</scope>
</reference>
<evidence type="ECO:0000313" key="3">
    <source>
        <dbReference type="EMBL" id="CAF1551081.1"/>
    </source>
</evidence>
<evidence type="ECO:0000313" key="2">
    <source>
        <dbReference type="EMBL" id="CAF1292357.1"/>
    </source>
</evidence>
<keyword evidence="5" id="KW-1185">Reference proteome</keyword>
<dbReference type="AlphaFoldDB" id="A0A815D150"/>
<organism evidence="2 4">
    <name type="scientific">Rotaria sordida</name>
    <dbReference type="NCBI Taxonomy" id="392033"/>
    <lineage>
        <taxon>Eukaryota</taxon>
        <taxon>Metazoa</taxon>
        <taxon>Spiralia</taxon>
        <taxon>Gnathifera</taxon>
        <taxon>Rotifera</taxon>
        <taxon>Eurotatoria</taxon>
        <taxon>Bdelloidea</taxon>
        <taxon>Philodinida</taxon>
        <taxon>Philodinidae</taxon>
        <taxon>Rotaria</taxon>
    </lineage>
</organism>
<feature type="compositionally biased region" description="Acidic residues" evidence="1">
    <location>
        <begin position="138"/>
        <end position="158"/>
    </location>
</feature>
<dbReference type="EMBL" id="CAJNOH010002422">
    <property type="protein sequence ID" value="CAF1292357.1"/>
    <property type="molecule type" value="Genomic_DNA"/>
</dbReference>
<proteinExistence type="predicted"/>
<protein>
    <submittedName>
        <fullName evidence="2">Uncharacterized protein</fullName>
    </submittedName>
</protein>
<accession>A0A815D150</accession>
<gene>
    <name evidence="3" type="ORF">JXQ802_LOCUS43643</name>
    <name evidence="2" type="ORF">PYM288_LOCUS29463</name>
</gene>
<dbReference type="Proteomes" id="UP000663854">
    <property type="component" value="Unassembled WGS sequence"/>
</dbReference>
<evidence type="ECO:0000313" key="4">
    <source>
        <dbReference type="Proteomes" id="UP000663854"/>
    </source>
</evidence>
<feature type="region of interest" description="Disordered" evidence="1">
    <location>
        <begin position="138"/>
        <end position="161"/>
    </location>
</feature>
<evidence type="ECO:0000313" key="5">
    <source>
        <dbReference type="Proteomes" id="UP000663870"/>
    </source>
</evidence>
<evidence type="ECO:0000256" key="1">
    <source>
        <dbReference type="SAM" id="MobiDB-lite"/>
    </source>
</evidence>